<accession>A0A6P2RT67</accession>
<gene>
    <name evidence="1" type="ORF">BLA23254_06915</name>
</gene>
<sequence>MASRGTFNVPYKYSCSSCGHAGTVFFANASRDGDSDVAVCSECGGDVTITLAAVALSAGLGHTMIIGSTGSGKTAYDYMRLQGTGNLGQKE</sequence>
<dbReference type="Proteomes" id="UP000494218">
    <property type="component" value="Unassembled WGS sequence"/>
</dbReference>
<protein>
    <submittedName>
        <fullName evidence="1">Uncharacterized protein</fullName>
    </submittedName>
</protein>
<name>A0A6P2RT67_BURL3</name>
<dbReference type="EMBL" id="CABVPW010000048">
    <property type="protein sequence ID" value="VWC40315.1"/>
    <property type="molecule type" value="Genomic_DNA"/>
</dbReference>
<organism evidence="1 2">
    <name type="scientific">Burkholderia lata (strain ATCC 17760 / DSM 23089 / LMG 22485 / NCIMB 9086 / R18194 / 383)</name>
    <dbReference type="NCBI Taxonomy" id="482957"/>
    <lineage>
        <taxon>Bacteria</taxon>
        <taxon>Pseudomonadati</taxon>
        <taxon>Pseudomonadota</taxon>
        <taxon>Betaproteobacteria</taxon>
        <taxon>Burkholderiales</taxon>
        <taxon>Burkholderiaceae</taxon>
        <taxon>Burkholderia</taxon>
        <taxon>Burkholderia cepacia complex</taxon>
    </lineage>
</organism>
<dbReference type="AlphaFoldDB" id="A0A6P2RT67"/>
<dbReference type="RefSeq" id="WP_175034965.1">
    <property type="nucleotide sequence ID" value="NZ_CABVPW010000048.1"/>
</dbReference>
<proteinExistence type="predicted"/>
<evidence type="ECO:0000313" key="2">
    <source>
        <dbReference type="Proteomes" id="UP000494218"/>
    </source>
</evidence>
<evidence type="ECO:0000313" key="1">
    <source>
        <dbReference type="EMBL" id="VWC40315.1"/>
    </source>
</evidence>
<reference evidence="1 2" key="1">
    <citation type="submission" date="2019-09" db="EMBL/GenBank/DDBJ databases">
        <authorList>
            <person name="Depoorter E."/>
        </authorList>
    </citation>
    <scope>NUCLEOTIDE SEQUENCE [LARGE SCALE GENOMIC DNA]</scope>
    <source>
        <strain evidence="1">LMG 23254</strain>
    </source>
</reference>